<organism evidence="2 3">
    <name type="scientific">Plectus sambesii</name>
    <dbReference type="NCBI Taxonomy" id="2011161"/>
    <lineage>
        <taxon>Eukaryota</taxon>
        <taxon>Metazoa</taxon>
        <taxon>Ecdysozoa</taxon>
        <taxon>Nematoda</taxon>
        <taxon>Chromadorea</taxon>
        <taxon>Plectida</taxon>
        <taxon>Plectina</taxon>
        <taxon>Plectoidea</taxon>
        <taxon>Plectidae</taxon>
        <taxon>Plectus</taxon>
    </lineage>
</organism>
<evidence type="ECO:0000256" key="1">
    <source>
        <dbReference type="SAM" id="SignalP"/>
    </source>
</evidence>
<keyword evidence="1" id="KW-0732">Signal</keyword>
<dbReference type="Proteomes" id="UP000887566">
    <property type="component" value="Unplaced"/>
</dbReference>
<proteinExistence type="predicted"/>
<name>A0A914V0M4_9BILA</name>
<evidence type="ECO:0000313" key="2">
    <source>
        <dbReference type="Proteomes" id="UP000887566"/>
    </source>
</evidence>
<feature type="chain" id="PRO_5036765925" evidence="1">
    <location>
        <begin position="22"/>
        <end position="148"/>
    </location>
</feature>
<accession>A0A914V0M4</accession>
<evidence type="ECO:0000313" key="3">
    <source>
        <dbReference type="WBParaSite" id="PSAMB.scaffold1422size31701.g13119.t1"/>
    </source>
</evidence>
<feature type="signal peptide" evidence="1">
    <location>
        <begin position="1"/>
        <end position="21"/>
    </location>
</feature>
<sequence>MHLRFLLIIGVTIYCTSVVLGGSSCFEPIASIAASIKKEAQKKTLMDAIATFKVDVIEASLKKLQKTKVITKKQLTSAQKVLKTIKPPPVIVAMIASCSQTERDSLIKYTAEKNQQGIINLFMPKVMAMSQANQTDVMKYFTKVTTGC</sequence>
<reference evidence="3" key="1">
    <citation type="submission" date="2022-11" db="UniProtKB">
        <authorList>
            <consortium name="WormBaseParasite"/>
        </authorList>
    </citation>
    <scope>IDENTIFICATION</scope>
</reference>
<keyword evidence="2" id="KW-1185">Reference proteome</keyword>
<dbReference type="WBParaSite" id="PSAMB.scaffold1422size31701.g13119.t1">
    <property type="protein sequence ID" value="PSAMB.scaffold1422size31701.g13119.t1"/>
    <property type="gene ID" value="PSAMB.scaffold1422size31701.g13119"/>
</dbReference>
<protein>
    <submittedName>
        <fullName evidence="3">Uncharacterized protein</fullName>
    </submittedName>
</protein>
<dbReference type="AlphaFoldDB" id="A0A914V0M4"/>
<dbReference type="PROSITE" id="PS51257">
    <property type="entry name" value="PROKAR_LIPOPROTEIN"/>
    <property type="match status" value="1"/>
</dbReference>